<protein>
    <recommendedName>
        <fullName evidence="1">DUF6598 domain-containing protein</fullName>
    </recommendedName>
</protein>
<dbReference type="PANTHER" id="PTHR33065">
    <property type="entry name" value="OS07G0486400 PROTEIN"/>
    <property type="match status" value="1"/>
</dbReference>
<dbReference type="Proteomes" id="UP000032180">
    <property type="component" value="Chromosome 5"/>
</dbReference>
<dbReference type="Pfam" id="PF20241">
    <property type="entry name" value="DUF6598"/>
    <property type="match status" value="1"/>
</dbReference>
<dbReference type="Gramene" id="LPERR05G00890.1">
    <property type="protein sequence ID" value="LPERR05G00890.1"/>
    <property type="gene ID" value="LPERR05G00890"/>
</dbReference>
<keyword evidence="3" id="KW-1185">Reference proteome</keyword>
<feature type="domain" description="DUF6598" evidence="1">
    <location>
        <begin position="130"/>
        <end position="354"/>
    </location>
</feature>
<reference evidence="2 3" key="1">
    <citation type="submission" date="2012-08" db="EMBL/GenBank/DDBJ databases">
        <title>Oryza genome evolution.</title>
        <authorList>
            <person name="Wing R.A."/>
        </authorList>
    </citation>
    <scope>NUCLEOTIDE SEQUENCE</scope>
</reference>
<evidence type="ECO:0000313" key="2">
    <source>
        <dbReference type="EnsemblPlants" id="LPERR05G00890.1"/>
    </source>
</evidence>
<reference evidence="3" key="2">
    <citation type="submission" date="2013-12" db="EMBL/GenBank/DDBJ databases">
        <authorList>
            <person name="Yu Y."/>
            <person name="Lee S."/>
            <person name="de Baynast K."/>
            <person name="Wissotski M."/>
            <person name="Liu L."/>
            <person name="Talag J."/>
            <person name="Goicoechea J."/>
            <person name="Angelova A."/>
            <person name="Jetty R."/>
            <person name="Kudrna D."/>
            <person name="Golser W."/>
            <person name="Rivera L."/>
            <person name="Zhang J."/>
            <person name="Wing R."/>
        </authorList>
    </citation>
    <scope>NUCLEOTIDE SEQUENCE</scope>
</reference>
<name>A0A0D9WBZ8_9ORYZ</name>
<sequence>MAADGGGSGSDSDGDWSCLEPFFYDETAARADGERRLERQRQKKLKEAKEKAAWEAYTAAMEEKKVYELYDPYKWNVVYTRFYLCNPAIFDLDEESSIGPMRHTSDVHQPPLLVDDRGGDDRLRMSSPIVSSDVGFPLLVYGTVIARDVVDQKCLFLFHRTRDHCQLITSEEESLVLNGPPRAMEVDESVFFEVHLKVEEEDQDRDLSKGLIEFRSLSMPRRSQDDAAVGSCPLLDTRLSKVQLSYAYIPGAVEAAVDIQGCHYFHGHITACSNSIPDAAIVLYDSSKLLIEANSATSPPASNSTAVVDLAGRVMAVRAADELVLTSFVEYTPRINGSETKQTICGIYNLLIKVSWSLR</sequence>
<proteinExistence type="predicted"/>
<reference evidence="2" key="3">
    <citation type="submission" date="2015-04" db="UniProtKB">
        <authorList>
            <consortium name="EnsemblPlants"/>
        </authorList>
    </citation>
    <scope>IDENTIFICATION</scope>
</reference>
<organism evidence="2 3">
    <name type="scientific">Leersia perrieri</name>
    <dbReference type="NCBI Taxonomy" id="77586"/>
    <lineage>
        <taxon>Eukaryota</taxon>
        <taxon>Viridiplantae</taxon>
        <taxon>Streptophyta</taxon>
        <taxon>Embryophyta</taxon>
        <taxon>Tracheophyta</taxon>
        <taxon>Spermatophyta</taxon>
        <taxon>Magnoliopsida</taxon>
        <taxon>Liliopsida</taxon>
        <taxon>Poales</taxon>
        <taxon>Poaceae</taxon>
        <taxon>BOP clade</taxon>
        <taxon>Oryzoideae</taxon>
        <taxon>Oryzeae</taxon>
        <taxon>Oryzinae</taxon>
        <taxon>Leersia</taxon>
    </lineage>
</organism>
<dbReference type="EnsemblPlants" id="LPERR05G00890.1">
    <property type="protein sequence ID" value="LPERR05G00890.1"/>
    <property type="gene ID" value="LPERR05G00890"/>
</dbReference>
<accession>A0A0D9WBZ8</accession>
<evidence type="ECO:0000259" key="1">
    <source>
        <dbReference type="Pfam" id="PF20241"/>
    </source>
</evidence>
<dbReference type="HOGENOM" id="CLU_030845_4_0_1"/>
<dbReference type="InterPro" id="IPR046533">
    <property type="entry name" value="DUF6598"/>
</dbReference>
<dbReference type="PANTHER" id="PTHR33065:SF163">
    <property type="entry name" value="OS05G0112700 PROTEIN"/>
    <property type="match status" value="1"/>
</dbReference>
<evidence type="ECO:0000313" key="3">
    <source>
        <dbReference type="Proteomes" id="UP000032180"/>
    </source>
</evidence>
<dbReference type="AlphaFoldDB" id="A0A0D9WBZ8"/>
<dbReference type="eggNOG" id="ENOG502R54Z">
    <property type="taxonomic scope" value="Eukaryota"/>
</dbReference>
<dbReference type="STRING" id="77586.A0A0D9WBZ8"/>